<sequence>MKNILIIAVTLQLCIFVKSTDIDAKYLKCLVCRATMDELKKEVDKINPLLKINVGDFRMDAEGNSNRKSVSKVRSEIFIMDMLDDVCGKMSDYVKATNKSDGRLIILNLMDTSGYMNPKITEVDLIQDGELNKSLVYNCESIVEEFEIDIVNLFSMGKTDIKRTLCTDIAELCNEQDFAKEDKEDEMSEKDEEYEMIEKDEEYEMSEKDEEDDEMICG</sequence>
<feature type="compositionally biased region" description="Acidic residues" evidence="2">
    <location>
        <begin position="183"/>
        <end position="218"/>
    </location>
</feature>
<accession>A0ABM1J630</accession>
<keyword evidence="3" id="KW-0732">Signal</keyword>
<comment type="similarity">
    <text evidence="1">Belongs to the canopy family.</text>
</comment>
<evidence type="ECO:0000313" key="6">
    <source>
        <dbReference type="RefSeq" id="XP_015187918.1"/>
    </source>
</evidence>
<dbReference type="GeneID" id="107072463"/>
<proteinExistence type="inferred from homology"/>
<dbReference type="PANTHER" id="PTHR13341:SF2">
    <property type="entry name" value="PROTEIN SEELE"/>
    <property type="match status" value="1"/>
</dbReference>
<dbReference type="RefSeq" id="XP_015187918.1">
    <property type="nucleotide sequence ID" value="XM_015332432.1"/>
</dbReference>
<reference evidence="6" key="1">
    <citation type="submission" date="2025-08" db="UniProtKB">
        <authorList>
            <consortium name="RefSeq"/>
        </authorList>
    </citation>
    <scope>IDENTIFICATION</scope>
    <source>
        <tissue evidence="6">Whole body</tissue>
    </source>
</reference>
<dbReference type="Proteomes" id="UP000694924">
    <property type="component" value="Unplaced"/>
</dbReference>
<evidence type="ECO:0000256" key="3">
    <source>
        <dbReference type="SAM" id="SignalP"/>
    </source>
</evidence>
<organism evidence="5 6">
    <name type="scientific">Polistes dominula</name>
    <name type="common">European paper wasp</name>
    <name type="synonym">Vespa dominula</name>
    <dbReference type="NCBI Taxonomy" id="743375"/>
    <lineage>
        <taxon>Eukaryota</taxon>
        <taxon>Metazoa</taxon>
        <taxon>Ecdysozoa</taxon>
        <taxon>Arthropoda</taxon>
        <taxon>Hexapoda</taxon>
        <taxon>Insecta</taxon>
        <taxon>Pterygota</taxon>
        <taxon>Neoptera</taxon>
        <taxon>Endopterygota</taxon>
        <taxon>Hymenoptera</taxon>
        <taxon>Apocrita</taxon>
        <taxon>Aculeata</taxon>
        <taxon>Vespoidea</taxon>
        <taxon>Vespidae</taxon>
        <taxon>Polistinae</taxon>
        <taxon>Polistini</taxon>
        <taxon>Polistes</taxon>
    </lineage>
</organism>
<evidence type="ECO:0000313" key="5">
    <source>
        <dbReference type="Proteomes" id="UP000694924"/>
    </source>
</evidence>
<feature type="region of interest" description="Disordered" evidence="2">
    <location>
        <begin position="180"/>
        <end position="218"/>
    </location>
</feature>
<dbReference type="InterPro" id="IPR021852">
    <property type="entry name" value="DUF3456"/>
</dbReference>
<evidence type="ECO:0000256" key="2">
    <source>
        <dbReference type="SAM" id="MobiDB-lite"/>
    </source>
</evidence>
<feature type="signal peptide" evidence="3">
    <location>
        <begin position="1"/>
        <end position="19"/>
    </location>
</feature>
<feature type="chain" id="PRO_5045508177" evidence="3">
    <location>
        <begin position="20"/>
        <end position="218"/>
    </location>
</feature>
<name>A0ABM1J630_POLDO</name>
<evidence type="ECO:0000259" key="4">
    <source>
        <dbReference type="Pfam" id="PF11938"/>
    </source>
</evidence>
<dbReference type="InterPro" id="IPR042415">
    <property type="entry name" value="CNPY"/>
</dbReference>
<dbReference type="PANTHER" id="PTHR13341">
    <property type="entry name" value="MIR-INTERACTING SAPOSIN-LIKE PROTEIN"/>
    <property type="match status" value="1"/>
</dbReference>
<evidence type="ECO:0000256" key="1">
    <source>
        <dbReference type="ARBA" id="ARBA00007285"/>
    </source>
</evidence>
<protein>
    <submittedName>
        <fullName evidence="6">Protein canopy-1</fullName>
    </submittedName>
</protein>
<keyword evidence="5" id="KW-1185">Reference proteome</keyword>
<feature type="domain" description="DUF3456" evidence="4">
    <location>
        <begin position="28"/>
        <end position="173"/>
    </location>
</feature>
<dbReference type="Pfam" id="PF11938">
    <property type="entry name" value="DUF3456"/>
    <property type="match status" value="1"/>
</dbReference>
<gene>
    <name evidence="6" type="primary">LOC107072463</name>
</gene>